<name>A0ABQ7UJD7_SOLTU</name>
<gene>
    <name evidence="1" type="ORF">KY290_027817</name>
</gene>
<dbReference type="EMBL" id="JAIVGD010000019">
    <property type="protein sequence ID" value="KAH0748585.1"/>
    <property type="molecule type" value="Genomic_DNA"/>
</dbReference>
<protein>
    <submittedName>
        <fullName evidence="1">Uncharacterized protein</fullName>
    </submittedName>
</protein>
<dbReference type="PANTHER" id="PTHR34222:SF77">
    <property type="entry name" value="CCHC-TYPE DOMAIN-CONTAINING PROTEIN"/>
    <property type="match status" value="1"/>
</dbReference>
<proteinExistence type="predicted"/>
<reference evidence="1 2" key="1">
    <citation type="journal article" date="2021" name="bioRxiv">
        <title>Chromosome-scale and haplotype-resolved genome assembly of a tetraploid potato cultivar.</title>
        <authorList>
            <person name="Sun H."/>
            <person name="Jiao W.-B."/>
            <person name="Krause K."/>
            <person name="Campoy J.A."/>
            <person name="Goel M."/>
            <person name="Folz-Donahue K."/>
            <person name="Kukat C."/>
            <person name="Huettel B."/>
            <person name="Schneeberger K."/>
        </authorList>
    </citation>
    <scope>NUCLEOTIDE SEQUENCE [LARGE SCALE GENOMIC DNA]</scope>
    <source>
        <strain evidence="1">SolTubOtavaFocal</strain>
        <tissue evidence="1">Leaves</tissue>
    </source>
</reference>
<organism evidence="1 2">
    <name type="scientific">Solanum tuberosum</name>
    <name type="common">Potato</name>
    <dbReference type="NCBI Taxonomy" id="4113"/>
    <lineage>
        <taxon>Eukaryota</taxon>
        <taxon>Viridiplantae</taxon>
        <taxon>Streptophyta</taxon>
        <taxon>Embryophyta</taxon>
        <taxon>Tracheophyta</taxon>
        <taxon>Spermatophyta</taxon>
        <taxon>Magnoliopsida</taxon>
        <taxon>eudicotyledons</taxon>
        <taxon>Gunneridae</taxon>
        <taxon>Pentapetalae</taxon>
        <taxon>asterids</taxon>
        <taxon>lamiids</taxon>
        <taxon>Solanales</taxon>
        <taxon>Solanaceae</taxon>
        <taxon>Solanoideae</taxon>
        <taxon>Solaneae</taxon>
        <taxon>Solanum</taxon>
    </lineage>
</organism>
<evidence type="ECO:0000313" key="2">
    <source>
        <dbReference type="Proteomes" id="UP000826656"/>
    </source>
</evidence>
<keyword evidence="2" id="KW-1185">Reference proteome</keyword>
<dbReference type="Proteomes" id="UP000826656">
    <property type="component" value="Unassembled WGS sequence"/>
</dbReference>
<evidence type="ECO:0000313" key="1">
    <source>
        <dbReference type="EMBL" id="KAH0748585.1"/>
    </source>
</evidence>
<comment type="caution">
    <text evidence="1">The sequence shown here is derived from an EMBL/GenBank/DDBJ whole genome shotgun (WGS) entry which is preliminary data.</text>
</comment>
<dbReference type="PANTHER" id="PTHR34222">
    <property type="entry name" value="GAG_PRE-INTEGRS DOMAIN-CONTAINING PROTEIN"/>
    <property type="match status" value="1"/>
</dbReference>
<sequence>MKDAWNELDLIAPAPGCDCEESTEYVNHLCNQRLLQILMGLNETFSHVRSDILLKMIVLTVNQAYAMVVHEESQRVLGVTNSNRDFSESISRTRSRLQA</sequence>
<accession>A0ABQ7UJD7</accession>